<dbReference type="Gene3D" id="3.20.20.70">
    <property type="entry name" value="Aldolase class I"/>
    <property type="match status" value="1"/>
</dbReference>
<feature type="active site" description="Proton donor/acceptor" evidence="12 14">
    <location>
        <position position="137"/>
    </location>
</feature>
<evidence type="ECO:0000256" key="6">
    <source>
        <dbReference type="ARBA" id="ARBA00022605"/>
    </source>
</evidence>
<dbReference type="UniPathway" id="UPA00034">
    <property type="reaction ID" value="UER00017"/>
</dbReference>
<evidence type="ECO:0000313" key="18">
    <source>
        <dbReference type="Proteomes" id="UP000186551"/>
    </source>
</evidence>
<feature type="site" description="L-lysine inhibitor binding" evidence="16">
    <location>
        <position position="84"/>
    </location>
</feature>
<evidence type="ECO:0000313" key="17">
    <source>
        <dbReference type="EMBL" id="OKL39608.1"/>
    </source>
</evidence>
<dbReference type="GO" id="GO:0019877">
    <property type="term" value="P:diaminopimelate biosynthetic process"/>
    <property type="evidence" value="ECO:0007669"/>
    <property type="project" value="UniProtKB-UniRule"/>
</dbReference>
<protein>
    <recommendedName>
        <fullName evidence="4 12">4-hydroxy-tetrahydrodipicolinate synthase</fullName>
        <shortName evidence="12">HTPA synthase</shortName>
        <ecNumber evidence="4 12">4.3.3.7</ecNumber>
    </recommendedName>
</protein>
<evidence type="ECO:0000256" key="3">
    <source>
        <dbReference type="ARBA" id="ARBA00007592"/>
    </source>
</evidence>
<comment type="catalytic activity">
    <reaction evidence="11 12">
        <text>L-aspartate 4-semialdehyde + pyruvate = (2S,4S)-4-hydroxy-2,3,4,5-tetrahydrodipicolinate + H2O + H(+)</text>
        <dbReference type="Rhea" id="RHEA:34171"/>
        <dbReference type="ChEBI" id="CHEBI:15361"/>
        <dbReference type="ChEBI" id="CHEBI:15377"/>
        <dbReference type="ChEBI" id="CHEBI:15378"/>
        <dbReference type="ChEBI" id="CHEBI:67139"/>
        <dbReference type="ChEBI" id="CHEBI:537519"/>
        <dbReference type="EC" id="4.3.3.7"/>
    </reaction>
</comment>
<feature type="site" description="Part of a proton relay during catalysis" evidence="12 16">
    <location>
        <position position="48"/>
    </location>
</feature>
<comment type="subcellular location">
    <subcellularLocation>
        <location evidence="12">Cytoplasm</location>
    </subcellularLocation>
</comment>
<dbReference type="InterPro" id="IPR020625">
    <property type="entry name" value="Schiff_base-form_aldolases_AS"/>
</dbReference>
<dbReference type="InterPro" id="IPR002220">
    <property type="entry name" value="DapA-like"/>
</dbReference>
<feature type="binding site" evidence="12 15">
    <location>
        <position position="49"/>
    </location>
    <ligand>
        <name>pyruvate</name>
        <dbReference type="ChEBI" id="CHEBI:15361"/>
    </ligand>
</feature>
<feature type="site" description="L-lysine inhibitor binding" evidence="16">
    <location>
        <position position="110"/>
    </location>
</feature>
<keyword evidence="9 12" id="KW-0456">Lyase</keyword>
<dbReference type="GO" id="GO:0005829">
    <property type="term" value="C:cytosol"/>
    <property type="evidence" value="ECO:0007669"/>
    <property type="project" value="TreeGrafter"/>
</dbReference>
<feature type="site" description="L-lysine inhibitor binding; via carbonyl oxygen" evidence="16">
    <location>
        <position position="53"/>
    </location>
</feature>
<comment type="similarity">
    <text evidence="3 12 13">Belongs to the DapA family.</text>
</comment>
<evidence type="ECO:0000256" key="14">
    <source>
        <dbReference type="PIRSR" id="PIRSR001365-1"/>
    </source>
</evidence>
<evidence type="ECO:0000256" key="7">
    <source>
        <dbReference type="ARBA" id="ARBA00022915"/>
    </source>
</evidence>
<comment type="subunit">
    <text evidence="12">Homotetramer; dimer of dimers.</text>
</comment>
<dbReference type="PROSITE" id="PS00666">
    <property type="entry name" value="DHDPS_2"/>
    <property type="match status" value="1"/>
</dbReference>
<proteinExistence type="inferred from homology"/>
<dbReference type="RefSeq" id="WP_073852947.1">
    <property type="nucleotide sequence ID" value="NZ_LVWA01000008.1"/>
</dbReference>
<name>A0A1Q5PBK4_9BACT</name>
<sequence>MIQDKLRGTGVALVTPFTKEYAVDYDALRKLLDFVLDGGVDYLVINGTTAESATTTAAERAKVLQQVKEHVSGRVPLVYGLGGNNTQELLISIAETNLEGITAILSVSPYYNKPSQQGIYQHFVQVANASPVPVILYNVPGRTGSNMSGETTVKLASHDNIIAIKEASGNLEQCMYIAKHKPEDFMLISGDDLLAVPMTTFGAQGVISVLANAFPGKFSNMVRHALGGNYQEASALLLSFADVNPLMYEESNPVGVKAVLERFGVCTAQVRLPLVEASPGLKDRLYKLL</sequence>
<dbReference type="GO" id="GO:0008840">
    <property type="term" value="F:4-hydroxy-tetrahydrodipicolinate synthase activity"/>
    <property type="evidence" value="ECO:0007669"/>
    <property type="project" value="UniProtKB-UniRule"/>
</dbReference>
<keyword evidence="7 12" id="KW-0220">Diaminopimelate biosynthesis</keyword>
<feature type="active site" description="Schiff-base intermediate with substrate" evidence="12 14">
    <location>
        <position position="165"/>
    </location>
</feature>
<evidence type="ECO:0000256" key="9">
    <source>
        <dbReference type="ARBA" id="ARBA00023239"/>
    </source>
</evidence>
<dbReference type="SUPFAM" id="SSF51569">
    <property type="entry name" value="Aldolase"/>
    <property type="match status" value="1"/>
</dbReference>
<dbReference type="EC" id="4.3.3.7" evidence="4 12"/>
<dbReference type="AlphaFoldDB" id="A0A1Q5PBK4"/>
<dbReference type="HAMAP" id="MF_00418">
    <property type="entry name" value="DapA"/>
    <property type="match status" value="1"/>
</dbReference>
<dbReference type="PIRSF" id="PIRSF001365">
    <property type="entry name" value="DHDPS"/>
    <property type="match status" value="1"/>
</dbReference>
<comment type="pathway">
    <text evidence="2 12">Amino-acid biosynthesis; L-lysine biosynthesis via DAP pathway; (S)-tetrahydrodipicolinate from L-aspartate: step 3/4.</text>
</comment>
<keyword evidence="10 12" id="KW-0704">Schiff base</keyword>
<keyword evidence="18" id="KW-1185">Reference proteome</keyword>
<dbReference type="OrthoDB" id="9782828at2"/>
<evidence type="ECO:0000256" key="4">
    <source>
        <dbReference type="ARBA" id="ARBA00012086"/>
    </source>
</evidence>
<evidence type="ECO:0000256" key="2">
    <source>
        <dbReference type="ARBA" id="ARBA00005120"/>
    </source>
</evidence>
<dbReference type="EMBL" id="LVWA01000008">
    <property type="protein sequence ID" value="OKL39608.1"/>
    <property type="molecule type" value="Genomic_DNA"/>
</dbReference>
<accession>A0A1Q5PBK4</accession>
<dbReference type="STRING" id="1797110.A3841_01285"/>
<evidence type="ECO:0000256" key="15">
    <source>
        <dbReference type="PIRSR" id="PIRSR001365-2"/>
    </source>
</evidence>
<dbReference type="SMART" id="SM01130">
    <property type="entry name" value="DHDPS"/>
    <property type="match status" value="1"/>
</dbReference>
<feature type="site" description="L-lysine inhibitor binding" evidence="16">
    <location>
        <position position="88"/>
    </location>
</feature>
<keyword evidence="5 12" id="KW-0963">Cytoplasm</keyword>
<dbReference type="InterPro" id="IPR005263">
    <property type="entry name" value="DapA"/>
</dbReference>
<evidence type="ECO:0000256" key="13">
    <source>
        <dbReference type="PIRNR" id="PIRNR001365"/>
    </source>
</evidence>
<dbReference type="Pfam" id="PF00701">
    <property type="entry name" value="DHDPS"/>
    <property type="match status" value="1"/>
</dbReference>
<dbReference type="PANTHER" id="PTHR12128">
    <property type="entry name" value="DIHYDRODIPICOLINATE SYNTHASE"/>
    <property type="match status" value="1"/>
</dbReference>
<evidence type="ECO:0000256" key="16">
    <source>
        <dbReference type="PIRSR" id="PIRSR001365-3"/>
    </source>
</evidence>
<comment type="caution">
    <text evidence="17">The sequence shown here is derived from an EMBL/GenBank/DDBJ whole genome shotgun (WGS) entry which is preliminary data.</text>
</comment>
<evidence type="ECO:0000256" key="5">
    <source>
        <dbReference type="ARBA" id="ARBA00022490"/>
    </source>
</evidence>
<feature type="site" description="Part of a proton relay during catalysis" evidence="12 16">
    <location>
        <position position="111"/>
    </location>
</feature>
<dbReference type="PRINTS" id="PR00146">
    <property type="entry name" value="DHPICSNTHASE"/>
</dbReference>
<dbReference type="PANTHER" id="PTHR12128:SF66">
    <property type="entry name" value="4-HYDROXY-2-OXOGLUTARATE ALDOLASE, MITOCHONDRIAL"/>
    <property type="match status" value="1"/>
</dbReference>
<dbReference type="GO" id="GO:0009089">
    <property type="term" value="P:lysine biosynthetic process via diaminopimelate"/>
    <property type="evidence" value="ECO:0007669"/>
    <property type="project" value="UniProtKB-UniRule"/>
</dbReference>
<dbReference type="NCBIfam" id="TIGR00674">
    <property type="entry name" value="dapA"/>
    <property type="match status" value="1"/>
</dbReference>
<reference evidence="17 18" key="1">
    <citation type="submission" date="2016-03" db="EMBL/GenBank/DDBJ databases">
        <title>Genome sequence of Pontibacter sp. nov., of the family cytophagaceae, isolated from marine sediment of the Yellow Sea, China.</title>
        <authorList>
            <person name="Zhang G."/>
            <person name="Zhang R."/>
        </authorList>
    </citation>
    <scope>NUCLEOTIDE SEQUENCE [LARGE SCALE GENOMIC DNA]</scope>
    <source>
        <strain evidence="17 18">S10-8</strain>
    </source>
</reference>
<feature type="binding site" evidence="12 15">
    <location>
        <position position="207"/>
    </location>
    <ligand>
        <name>pyruvate</name>
        <dbReference type="ChEBI" id="CHEBI:15361"/>
    </ligand>
</feature>
<comment type="caution">
    <text evidence="12">Was originally thought to be a dihydrodipicolinate synthase (DHDPS), catalyzing the condensation of (S)-aspartate-beta-semialdehyde [(S)-ASA] and pyruvate to dihydrodipicolinate (DHDP). However, it was shown in E.coli that the product of the enzymatic reaction is not dihydrodipicolinate but in fact (4S)-4-hydroxy-2,3,4,5-tetrahydro-(2S)-dipicolinic acid (HTPA), and that the consecutive dehydration reaction leading to DHDP is not spontaneous but catalyzed by DapB.</text>
</comment>
<evidence type="ECO:0000256" key="11">
    <source>
        <dbReference type="ARBA" id="ARBA00047836"/>
    </source>
</evidence>
<organism evidence="17 18">
    <name type="scientific">Pontibacter flavimaris</name>
    <dbReference type="NCBI Taxonomy" id="1797110"/>
    <lineage>
        <taxon>Bacteria</taxon>
        <taxon>Pseudomonadati</taxon>
        <taxon>Bacteroidota</taxon>
        <taxon>Cytophagia</taxon>
        <taxon>Cytophagales</taxon>
        <taxon>Hymenobacteraceae</taxon>
        <taxon>Pontibacter</taxon>
    </lineage>
</organism>
<comment type="function">
    <text evidence="1 12">Catalyzes the condensation of (S)-aspartate-beta-semialdehyde [(S)-ASA] and pyruvate to 4-hydroxy-tetrahydrodipicolinate (HTPA).</text>
</comment>
<dbReference type="Proteomes" id="UP000186551">
    <property type="component" value="Unassembled WGS sequence"/>
</dbReference>
<dbReference type="InterPro" id="IPR013785">
    <property type="entry name" value="Aldolase_TIM"/>
</dbReference>
<dbReference type="CDD" id="cd00950">
    <property type="entry name" value="DHDPS"/>
    <property type="match status" value="1"/>
</dbReference>
<evidence type="ECO:0000256" key="8">
    <source>
        <dbReference type="ARBA" id="ARBA00023154"/>
    </source>
</evidence>
<evidence type="ECO:0000256" key="12">
    <source>
        <dbReference type="HAMAP-Rule" id="MF_00418"/>
    </source>
</evidence>
<keyword evidence="6 12" id="KW-0028">Amino-acid biosynthesis</keyword>
<gene>
    <name evidence="12" type="primary">dapA</name>
    <name evidence="17" type="ORF">A3841_01285</name>
</gene>
<keyword evidence="8 12" id="KW-0457">Lysine biosynthesis</keyword>
<evidence type="ECO:0000256" key="10">
    <source>
        <dbReference type="ARBA" id="ARBA00023270"/>
    </source>
</evidence>
<evidence type="ECO:0000256" key="1">
    <source>
        <dbReference type="ARBA" id="ARBA00003294"/>
    </source>
</evidence>